<dbReference type="EMBL" id="VCKX01000155">
    <property type="protein sequence ID" value="TMR27926.1"/>
    <property type="molecule type" value="Genomic_DNA"/>
</dbReference>
<protein>
    <submittedName>
        <fullName evidence="2">Uncharacterized protein</fullName>
    </submittedName>
</protein>
<dbReference type="RefSeq" id="WP_138694574.1">
    <property type="nucleotide sequence ID" value="NZ_JBHSAZ010000052.1"/>
</dbReference>
<feature type="region of interest" description="Disordered" evidence="1">
    <location>
        <begin position="552"/>
        <end position="580"/>
    </location>
</feature>
<evidence type="ECO:0000256" key="1">
    <source>
        <dbReference type="SAM" id="MobiDB-lite"/>
    </source>
</evidence>
<accession>A0A5S4G4L4</accession>
<keyword evidence="3" id="KW-1185">Reference proteome</keyword>
<sequence>MSDLPPTIEPRDPAFLMRPERLAALQPSRFSASRSLVSTMLRNGWSVTPQRLELDDRGNGTAVYRVQTHAGVLSFVAFSSEPRFVDRTPRIIGRSWDMVGALLEGEADPGRVEQTRAELPKLYAGRAAPGTLVWCRSNRSLRAFEHAVEALTAGRQPGLGRLREVGYLMRNTGLDANGTFGTRTYLSYGPDHPLGAPYHAQMLTAYLMREFSFDLCDHLARAATPTAARLDPALRRYLGLGNGSALGLVLFVANHPRMVHRWLQVREEALAQARRLTPPAGDPAYGRLTDLLDEAIVYREQDPMRYGVFPDGQRLAAELRTVRDLAAELRDHGTVRGARPVRPFEALRVAIEGTVTSETEEILNALLMELLPDTADEAFGRLIVDERLVGDPGMTVREFGAMLRGPYGWAHDARLAGEAGRTRVWYKSRAAEEPRSGPREQFPGGFDLSVDVPGDVRRLSRLMERYDVRTRVGRVLFDHPEERAAVERLQALRDQPYALPRMDMLDMDFVPVHIIRLANAAFYGLDRTKDFLGRTLRGLIFQGAPARDDLAGKETGPWWHPSEPDFPDLSDLQDSGMTRD</sequence>
<proteinExistence type="predicted"/>
<organism evidence="2 3">
    <name type="scientific">Nonomuraea zeae</name>
    <dbReference type="NCBI Taxonomy" id="1642303"/>
    <lineage>
        <taxon>Bacteria</taxon>
        <taxon>Bacillati</taxon>
        <taxon>Actinomycetota</taxon>
        <taxon>Actinomycetes</taxon>
        <taxon>Streptosporangiales</taxon>
        <taxon>Streptosporangiaceae</taxon>
        <taxon>Nonomuraea</taxon>
    </lineage>
</organism>
<reference evidence="2 3" key="1">
    <citation type="submission" date="2019-05" db="EMBL/GenBank/DDBJ databases">
        <title>Draft genome sequence of Nonomuraea zeae DSM 100528.</title>
        <authorList>
            <person name="Saricaoglu S."/>
            <person name="Isik K."/>
        </authorList>
    </citation>
    <scope>NUCLEOTIDE SEQUENCE [LARGE SCALE GENOMIC DNA]</scope>
    <source>
        <strain evidence="2 3">DSM 100528</strain>
    </source>
</reference>
<evidence type="ECO:0000313" key="2">
    <source>
        <dbReference type="EMBL" id="TMR27926.1"/>
    </source>
</evidence>
<evidence type="ECO:0000313" key="3">
    <source>
        <dbReference type="Proteomes" id="UP000306628"/>
    </source>
</evidence>
<dbReference type="AlphaFoldDB" id="A0A5S4G4L4"/>
<gene>
    <name evidence="2" type="ORF">ETD85_37490</name>
</gene>
<dbReference type="Proteomes" id="UP000306628">
    <property type="component" value="Unassembled WGS sequence"/>
</dbReference>
<name>A0A5S4G4L4_9ACTN</name>
<dbReference type="OrthoDB" id="4891072at2"/>
<comment type="caution">
    <text evidence="2">The sequence shown here is derived from an EMBL/GenBank/DDBJ whole genome shotgun (WGS) entry which is preliminary data.</text>
</comment>